<protein>
    <recommendedName>
        <fullName evidence="1">Glycosyltransferase 2-like domain-containing protein</fullName>
    </recommendedName>
</protein>
<dbReference type="SUPFAM" id="SSF53448">
    <property type="entry name" value="Nucleotide-diphospho-sugar transferases"/>
    <property type="match status" value="1"/>
</dbReference>
<evidence type="ECO:0000259" key="1">
    <source>
        <dbReference type="Pfam" id="PF00535"/>
    </source>
</evidence>
<reference evidence="2" key="2">
    <citation type="submission" date="2020-09" db="EMBL/GenBank/DDBJ databases">
        <authorList>
            <person name="Sun Q."/>
            <person name="Kim S."/>
        </authorList>
    </citation>
    <scope>NUCLEOTIDE SEQUENCE</scope>
    <source>
        <strain evidence="2">KCTC 22169</strain>
    </source>
</reference>
<feature type="domain" description="Glycosyltransferase 2-like" evidence="1">
    <location>
        <begin position="9"/>
        <end position="130"/>
    </location>
</feature>
<dbReference type="Gene3D" id="3.90.550.10">
    <property type="entry name" value="Spore Coat Polysaccharide Biosynthesis Protein SpsA, Chain A"/>
    <property type="match status" value="1"/>
</dbReference>
<organism evidence="2 3">
    <name type="scientific">Saccharospirillum salsuginis</name>
    <dbReference type="NCBI Taxonomy" id="418750"/>
    <lineage>
        <taxon>Bacteria</taxon>
        <taxon>Pseudomonadati</taxon>
        <taxon>Pseudomonadota</taxon>
        <taxon>Gammaproteobacteria</taxon>
        <taxon>Oceanospirillales</taxon>
        <taxon>Saccharospirillaceae</taxon>
        <taxon>Saccharospirillum</taxon>
    </lineage>
</organism>
<dbReference type="EMBL" id="BMXR01000003">
    <property type="protein sequence ID" value="GGX49794.1"/>
    <property type="molecule type" value="Genomic_DNA"/>
</dbReference>
<dbReference type="Proteomes" id="UP000626148">
    <property type="component" value="Unassembled WGS sequence"/>
</dbReference>
<dbReference type="CDD" id="cd00761">
    <property type="entry name" value="Glyco_tranf_GTA_type"/>
    <property type="match status" value="1"/>
</dbReference>
<keyword evidence="3" id="KW-1185">Reference proteome</keyword>
<proteinExistence type="predicted"/>
<comment type="caution">
    <text evidence="2">The sequence shown here is derived from an EMBL/GenBank/DDBJ whole genome shotgun (WGS) entry which is preliminary data.</text>
</comment>
<dbReference type="InterPro" id="IPR001173">
    <property type="entry name" value="Glyco_trans_2-like"/>
</dbReference>
<dbReference type="InterPro" id="IPR029044">
    <property type="entry name" value="Nucleotide-diphossugar_trans"/>
</dbReference>
<sequence>MSNPDSVNVIIPTLAKAERADSLLHSLDILRHQVNVRAQPIIVINGQQYDPDLSRSLKADPDLKVLEIDTPSVSQARFVGRQHVNTEFFTFLDDDDEFTQDALSLRLLPLKNDPELDAVVTNGFVRKLDNHLLTSIFKSFPSGTTSPATALVNENWLASCGGLFRTSTIGEQYFKDLKDYFEWTSLAFELAKHARIHFLDHKTFIVNQTPASLSQSLEYKLEEPELLKSIIGCQSLPKKETDILKLRLSSTYNRLANHFLKDGKMQRSLYYHYKCTVASRHGWTYTPWLRHFVRRLFSGRQP</sequence>
<evidence type="ECO:0000313" key="2">
    <source>
        <dbReference type="EMBL" id="GGX49794.1"/>
    </source>
</evidence>
<evidence type="ECO:0000313" key="3">
    <source>
        <dbReference type="Proteomes" id="UP000626148"/>
    </source>
</evidence>
<accession>A0A918N927</accession>
<name>A0A918N927_9GAMM</name>
<dbReference type="AlphaFoldDB" id="A0A918N927"/>
<dbReference type="RefSeq" id="WP_189608055.1">
    <property type="nucleotide sequence ID" value="NZ_BMXR01000003.1"/>
</dbReference>
<reference evidence="2" key="1">
    <citation type="journal article" date="2014" name="Int. J. Syst. Evol. Microbiol.">
        <title>Complete genome sequence of Corynebacterium casei LMG S-19264T (=DSM 44701T), isolated from a smear-ripened cheese.</title>
        <authorList>
            <consortium name="US DOE Joint Genome Institute (JGI-PGF)"/>
            <person name="Walter F."/>
            <person name="Albersmeier A."/>
            <person name="Kalinowski J."/>
            <person name="Ruckert C."/>
        </authorList>
    </citation>
    <scope>NUCLEOTIDE SEQUENCE</scope>
    <source>
        <strain evidence="2">KCTC 22169</strain>
    </source>
</reference>
<dbReference type="Pfam" id="PF00535">
    <property type="entry name" value="Glycos_transf_2"/>
    <property type="match status" value="1"/>
</dbReference>
<gene>
    <name evidence="2" type="ORF">GCM10007392_16470</name>
</gene>